<dbReference type="AlphaFoldDB" id="A0AAP0EMU7"/>
<reference evidence="2 3" key="1">
    <citation type="submission" date="2024-01" db="EMBL/GenBank/DDBJ databases">
        <title>Genome assemblies of Stephania.</title>
        <authorList>
            <person name="Yang L."/>
        </authorList>
    </citation>
    <scope>NUCLEOTIDE SEQUENCE [LARGE SCALE GENOMIC DNA]</scope>
    <source>
        <strain evidence="2">JXDWG</strain>
        <tissue evidence="2">Leaf</tissue>
    </source>
</reference>
<dbReference type="InterPro" id="IPR000477">
    <property type="entry name" value="RT_dom"/>
</dbReference>
<organism evidence="2 3">
    <name type="scientific">Stephania cephalantha</name>
    <dbReference type="NCBI Taxonomy" id="152367"/>
    <lineage>
        <taxon>Eukaryota</taxon>
        <taxon>Viridiplantae</taxon>
        <taxon>Streptophyta</taxon>
        <taxon>Embryophyta</taxon>
        <taxon>Tracheophyta</taxon>
        <taxon>Spermatophyta</taxon>
        <taxon>Magnoliopsida</taxon>
        <taxon>Ranunculales</taxon>
        <taxon>Menispermaceae</taxon>
        <taxon>Menispermoideae</taxon>
        <taxon>Cissampelideae</taxon>
        <taxon>Stephania</taxon>
    </lineage>
</organism>
<evidence type="ECO:0000313" key="3">
    <source>
        <dbReference type="Proteomes" id="UP001419268"/>
    </source>
</evidence>
<dbReference type="Pfam" id="PF00078">
    <property type="entry name" value="RVT_1"/>
    <property type="match status" value="1"/>
</dbReference>
<gene>
    <name evidence="2" type="ORF">Scep_026171</name>
</gene>
<evidence type="ECO:0000313" key="2">
    <source>
        <dbReference type="EMBL" id="KAK9094702.1"/>
    </source>
</evidence>
<accession>A0AAP0EMU7</accession>
<dbReference type="EMBL" id="JBBNAG010000011">
    <property type="protein sequence ID" value="KAK9094702.1"/>
    <property type="molecule type" value="Genomic_DNA"/>
</dbReference>
<evidence type="ECO:0000259" key="1">
    <source>
        <dbReference type="Pfam" id="PF00078"/>
    </source>
</evidence>
<dbReference type="Proteomes" id="UP001419268">
    <property type="component" value="Unassembled WGS sequence"/>
</dbReference>
<proteinExistence type="predicted"/>
<keyword evidence="3" id="KW-1185">Reference proteome</keyword>
<dbReference type="InterPro" id="IPR052343">
    <property type="entry name" value="Retrotransposon-Effector_Assoc"/>
</dbReference>
<protein>
    <recommendedName>
        <fullName evidence="1">Reverse transcriptase domain-containing protein</fullName>
    </recommendedName>
</protein>
<sequence>MHPKKSPSADGMMNKLLQQKWSLFREDVLELFRKFHSSGHLEKNLNESLVVLIPKKSFLQALSDFCPISLCNSIYKLLAKVLSNRLKVVLYELISPFQNAFVASRQISDNILLAHEILHSMGQSNRRSQEIILKLDIAKAYDKLRCGMIGEILNKMGFSLNGVARFIATYLQCHIMSSSMKTYPRRSYLREGLDKGTLYPPSFSFFVQKVYLSF</sequence>
<dbReference type="PANTHER" id="PTHR46890:SF48">
    <property type="entry name" value="RNA-DIRECTED DNA POLYMERASE"/>
    <property type="match status" value="1"/>
</dbReference>
<feature type="domain" description="Reverse transcriptase" evidence="1">
    <location>
        <begin position="53"/>
        <end position="196"/>
    </location>
</feature>
<dbReference type="PANTHER" id="PTHR46890">
    <property type="entry name" value="NON-LTR RETROLELEMENT REVERSE TRANSCRIPTASE-LIKE PROTEIN-RELATED"/>
    <property type="match status" value="1"/>
</dbReference>
<comment type="caution">
    <text evidence="2">The sequence shown here is derived from an EMBL/GenBank/DDBJ whole genome shotgun (WGS) entry which is preliminary data.</text>
</comment>
<name>A0AAP0EMU7_9MAGN</name>